<organism evidence="2 3">
    <name type="scientific">Reichenbachiella agarivorans</name>
    <dbReference type="NCBI Taxonomy" id="2979464"/>
    <lineage>
        <taxon>Bacteria</taxon>
        <taxon>Pseudomonadati</taxon>
        <taxon>Bacteroidota</taxon>
        <taxon>Cytophagia</taxon>
        <taxon>Cytophagales</taxon>
        <taxon>Reichenbachiellaceae</taxon>
        <taxon>Reichenbachiella</taxon>
    </lineage>
</organism>
<dbReference type="InterPro" id="IPR002881">
    <property type="entry name" value="DUF58"/>
</dbReference>
<evidence type="ECO:0000313" key="3">
    <source>
        <dbReference type="Proteomes" id="UP001065174"/>
    </source>
</evidence>
<reference evidence="2" key="1">
    <citation type="submission" date="2022-09" db="EMBL/GenBank/DDBJ databases">
        <title>Comparative genomics and taxonomic characterization of three novel marine species of genus Reichenbachiella exhibiting antioxidant and polysaccharide degradation activities.</title>
        <authorList>
            <person name="Muhammad N."/>
            <person name="Lee Y.-J."/>
            <person name="Ko J."/>
            <person name="Kim S.-G."/>
        </authorList>
    </citation>
    <scope>NUCLEOTIDE SEQUENCE</scope>
    <source>
        <strain evidence="2">BKB1-1</strain>
    </source>
</reference>
<dbReference type="PANTHER" id="PTHR33608">
    <property type="entry name" value="BLL2464 PROTEIN"/>
    <property type="match status" value="1"/>
</dbReference>
<name>A0ABY6CN35_9BACT</name>
<dbReference type="Pfam" id="PF01882">
    <property type="entry name" value="DUF58"/>
    <property type="match status" value="1"/>
</dbReference>
<keyword evidence="3" id="KW-1185">Reference proteome</keyword>
<dbReference type="PANTHER" id="PTHR33608:SF12">
    <property type="entry name" value="DUF58 DOMAIN-CONTAINING PROTEIN"/>
    <property type="match status" value="1"/>
</dbReference>
<dbReference type="EMBL" id="CP106679">
    <property type="protein sequence ID" value="UXP31929.1"/>
    <property type="molecule type" value="Genomic_DNA"/>
</dbReference>
<sequence>MKNKTSHIDYPKDVFTSLKELLSMERFAQVMSLLANKQKVKSVLGGKHASKLRGRGLDFEEVRNYVKGDDIRNIDWKVTARTKQTHTRVFSEEKEKPALIVVDQSKTMFFGSQVRTKSVVAAELAAVAAFRVLKQGDRVGGVVIADDGIDIIQPKRDRRNILRFLEKIVTRNQALADSVVASRENVLKEAMLKIRNLVTHDYLVVVISDFNQYSLDVMRFISQIAQHNDVILAKVTDPMEKIIPSTKFVAGNTDTQVTVDGKHKALRDHFETGFESDYQNFQSQMKKHRIPVFTINTVDSIDDQLKDVFAGRKK</sequence>
<protein>
    <submittedName>
        <fullName evidence="2">DUF58 domain-containing protein</fullName>
    </submittedName>
</protein>
<dbReference type="RefSeq" id="WP_262309368.1">
    <property type="nucleotide sequence ID" value="NZ_CP106679.1"/>
</dbReference>
<dbReference type="InterPro" id="IPR036465">
    <property type="entry name" value="vWFA_dom_sf"/>
</dbReference>
<proteinExistence type="predicted"/>
<dbReference type="SUPFAM" id="SSF53300">
    <property type="entry name" value="vWA-like"/>
    <property type="match status" value="1"/>
</dbReference>
<evidence type="ECO:0000259" key="1">
    <source>
        <dbReference type="Pfam" id="PF01882"/>
    </source>
</evidence>
<dbReference type="Proteomes" id="UP001065174">
    <property type="component" value="Chromosome"/>
</dbReference>
<accession>A0ABY6CN35</accession>
<evidence type="ECO:0000313" key="2">
    <source>
        <dbReference type="EMBL" id="UXP31929.1"/>
    </source>
</evidence>
<gene>
    <name evidence="2" type="ORF">N6H18_16410</name>
</gene>
<feature type="domain" description="DUF58" evidence="1">
    <location>
        <begin position="61"/>
        <end position="274"/>
    </location>
</feature>